<name>A0A1G8SNF8_9MICC</name>
<dbReference type="Proteomes" id="UP000182130">
    <property type="component" value="Unassembled WGS sequence"/>
</dbReference>
<dbReference type="RefSeq" id="WP_074589423.1">
    <property type="nucleotide sequence ID" value="NZ_FNEI01000009.1"/>
</dbReference>
<dbReference type="EMBL" id="FNEI01000009">
    <property type="protein sequence ID" value="SDJ30786.1"/>
    <property type="molecule type" value="Genomic_DNA"/>
</dbReference>
<protein>
    <recommendedName>
        <fullName evidence="3">Alkaline shock response membrane anchor protein AmaP</fullName>
    </recommendedName>
</protein>
<reference evidence="2" key="1">
    <citation type="submission" date="2016-10" db="EMBL/GenBank/DDBJ databases">
        <authorList>
            <person name="Varghese N."/>
            <person name="Submissions S."/>
        </authorList>
    </citation>
    <scope>NUCLEOTIDE SEQUENCE [LARGE SCALE GENOMIC DNA]</scope>
    <source>
        <strain evidence="2">CGMCC 1.10783</strain>
    </source>
</reference>
<evidence type="ECO:0000313" key="2">
    <source>
        <dbReference type="Proteomes" id="UP000182130"/>
    </source>
</evidence>
<gene>
    <name evidence="1" type="ORF">SAMN05216555_10977</name>
</gene>
<evidence type="ECO:0000313" key="1">
    <source>
        <dbReference type="EMBL" id="SDJ30786.1"/>
    </source>
</evidence>
<dbReference type="AlphaFoldDB" id="A0A1G8SNF8"/>
<proteinExistence type="predicted"/>
<evidence type="ECO:0008006" key="3">
    <source>
        <dbReference type="Google" id="ProtNLM"/>
    </source>
</evidence>
<accession>A0A1G8SNF8</accession>
<keyword evidence="2" id="KW-1185">Reference proteome</keyword>
<organism evidence="1 2">
    <name type="scientific">Arthrobacter cupressi</name>
    <dbReference type="NCBI Taxonomy" id="1045773"/>
    <lineage>
        <taxon>Bacteria</taxon>
        <taxon>Bacillati</taxon>
        <taxon>Actinomycetota</taxon>
        <taxon>Actinomycetes</taxon>
        <taxon>Micrococcales</taxon>
        <taxon>Micrococcaceae</taxon>
        <taxon>Arthrobacter</taxon>
    </lineage>
</organism>
<dbReference type="OrthoDB" id="5123397at2"/>
<dbReference type="STRING" id="1045773.SAMN05216555_10977"/>
<sequence>MNGTPRVLNRVLVGILGLVLAAAGVLFMLLATVPAVAQWWRQWSSDAYRHASYLAEQTRIPGRQESWLWVAAAAVMVILIVLMVAWLAQQGKGRANMIVADYEDETTPGEVEIGGGVAEQALKAALAGRADLAAVTVATYEVQGRPGLRVRVYPRLGVSPQLLAAEISGLIESLDSVVGRRVPVLLHISGGTRARFSRAERVR</sequence>